<dbReference type="InterPro" id="IPR013324">
    <property type="entry name" value="RNA_pol_sigma_r3/r4-like"/>
</dbReference>
<dbReference type="Pfam" id="PF04542">
    <property type="entry name" value="Sigma70_r2"/>
    <property type="match status" value="1"/>
</dbReference>
<keyword evidence="2" id="KW-0805">Transcription regulation</keyword>
<evidence type="ECO:0000259" key="6">
    <source>
        <dbReference type="Pfam" id="PF08281"/>
    </source>
</evidence>
<evidence type="ECO:0000259" key="5">
    <source>
        <dbReference type="Pfam" id="PF04542"/>
    </source>
</evidence>
<comment type="similarity">
    <text evidence="1">Belongs to the sigma-70 factor family. ECF subfamily.</text>
</comment>
<dbReference type="InterPro" id="IPR036388">
    <property type="entry name" value="WH-like_DNA-bd_sf"/>
</dbReference>
<dbReference type="Gene3D" id="1.10.1740.10">
    <property type="match status" value="1"/>
</dbReference>
<evidence type="ECO:0000256" key="1">
    <source>
        <dbReference type="ARBA" id="ARBA00010641"/>
    </source>
</evidence>
<keyword evidence="8" id="KW-1185">Reference proteome</keyword>
<dbReference type="PANTHER" id="PTHR43133">
    <property type="entry name" value="RNA POLYMERASE ECF-TYPE SIGMA FACTO"/>
    <property type="match status" value="1"/>
</dbReference>
<feature type="domain" description="RNA polymerase sigma-70 region 2" evidence="5">
    <location>
        <begin position="11"/>
        <end position="73"/>
    </location>
</feature>
<dbReference type="CDD" id="cd06171">
    <property type="entry name" value="Sigma70_r4"/>
    <property type="match status" value="1"/>
</dbReference>
<dbReference type="InterPro" id="IPR007627">
    <property type="entry name" value="RNA_pol_sigma70_r2"/>
</dbReference>
<keyword evidence="4" id="KW-0804">Transcription</keyword>
<keyword evidence="7" id="KW-0240">DNA-directed RNA polymerase</keyword>
<dbReference type="InterPro" id="IPR013249">
    <property type="entry name" value="RNA_pol_sigma70_r4_t2"/>
</dbReference>
<dbReference type="EMBL" id="BSNS01000022">
    <property type="protein sequence ID" value="GLQ57007.1"/>
    <property type="molecule type" value="Genomic_DNA"/>
</dbReference>
<dbReference type="RefSeq" id="WP_284342385.1">
    <property type="nucleotide sequence ID" value="NZ_BSNS01000022.1"/>
</dbReference>
<dbReference type="SUPFAM" id="SSF88659">
    <property type="entry name" value="Sigma3 and sigma4 domains of RNA polymerase sigma factors"/>
    <property type="match status" value="1"/>
</dbReference>
<dbReference type="Proteomes" id="UP001156691">
    <property type="component" value="Unassembled WGS sequence"/>
</dbReference>
<evidence type="ECO:0000256" key="3">
    <source>
        <dbReference type="ARBA" id="ARBA00023082"/>
    </source>
</evidence>
<feature type="domain" description="RNA polymerase sigma factor 70 region 4 type 2" evidence="6">
    <location>
        <begin position="104"/>
        <end position="154"/>
    </location>
</feature>
<evidence type="ECO:0000256" key="4">
    <source>
        <dbReference type="ARBA" id="ARBA00023163"/>
    </source>
</evidence>
<dbReference type="GO" id="GO:0000428">
    <property type="term" value="C:DNA-directed RNA polymerase complex"/>
    <property type="evidence" value="ECO:0007669"/>
    <property type="project" value="UniProtKB-KW"/>
</dbReference>
<proteinExistence type="inferred from homology"/>
<protein>
    <submittedName>
        <fullName evidence="7">DNA-directed RNA polymerase sigma-70 factor</fullName>
    </submittedName>
</protein>
<comment type="caution">
    <text evidence="7">The sequence shown here is derived from an EMBL/GenBank/DDBJ whole genome shotgun (WGS) entry which is preliminary data.</text>
</comment>
<dbReference type="InterPro" id="IPR014284">
    <property type="entry name" value="RNA_pol_sigma-70_dom"/>
</dbReference>
<dbReference type="InterPro" id="IPR013325">
    <property type="entry name" value="RNA_pol_sigma_r2"/>
</dbReference>
<accession>A0ABQ5WAZ4</accession>
<evidence type="ECO:0000313" key="7">
    <source>
        <dbReference type="EMBL" id="GLQ57007.1"/>
    </source>
</evidence>
<name>A0ABQ5WAZ4_9HYPH</name>
<dbReference type="NCBIfam" id="TIGR02937">
    <property type="entry name" value="sigma70-ECF"/>
    <property type="match status" value="1"/>
</dbReference>
<reference evidence="8" key="1">
    <citation type="journal article" date="2019" name="Int. J. Syst. Evol. Microbiol.">
        <title>The Global Catalogue of Microorganisms (GCM) 10K type strain sequencing project: providing services to taxonomists for standard genome sequencing and annotation.</title>
        <authorList>
            <consortium name="The Broad Institute Genomics Platform"/>
            <consortium name="The Broad Institute Genome Sequencing Center for Infectious Disease"/>
            <person name="Wu L."/>
            <person name="Ma J."/>
        </authorList>
    </citation>
    <scope>NUCLEOTIDE SEQUENCE [LARGE SCALE GENOMIC DNA]</scope>
    <source>
        <strain evidence="8">NBRC 112416</strain>
    </source>
</reference>
<gene>
    <name evidence="7" type="ORF">GCM10010862_42660</name>
</gene>
<dbReference type="Pfam" id="PF08281">
    <property type="entry name" value="Sigma70_r4_2"/>
    <property type="match status" value="1"/>
</dbReference>
<dbReference type="PANTHER" id="PTHR43133:SF25">
    <property type="entry name" value="RNA POLYMERASE SIGMA FACTOR RFAY-RELATED"/>
    <property type="match status" value="1"/>
</dbReference>
<keyword evidence="3" id="KW-0731">Sigma factor</keyword>
<evidence type="ECO:0000256" key="2">
    <source>
        <dbReference type="ARBA" id="ARBA00023015"/>
    </source>
</evidence>
<dbReference type="Gene3D" id="1.10.10.10">
    <property type="entry name" value="Winged helix-like DNA-binding domain superfamily/Winged helix DNA-binding domain"/>
    <property type="match status" value="1"/>
</dbReference>
<organism evidence="7 8">
    <name type="scientific">Devosia nitrariae</name>
    <dbReference type="NCBI Taxonomy" id="2071872"/>
    <lineage>
        <taxon>Bacteria</taxon>
        <taxon>Pseudomonadati</taxon>
        <taxon>Pseudomonadota</taxon>
        <taxon>Alphaproteobacteria</taxon>
        <taxon>Hyphomicrobiales</taxon>
        <taxon>Devosiaceae</taxon>
        <taxon>Devosia</taxon>
    </lineage>
</organism>
<dbReference type="InterPro" id="IPR039425">
    <property type="entry name" value="RNA_pol_sigma-70-like"/>
</dbReference>
<sequence>MTTAIGPLLIEALPRLRRYALSLSRVSDVADELVQGACERALASAALDDEMRFDAWMFRIVRNLWYDRLRRLRTRGEELDVTVRDDLVAVEGEAVPERRMLLRRAAEAIDRLPEEQREVLLLVCVEGLSYRDAAEMLDLPIGTVMSRLARARKRVAEDIGAETGKVL</sequence>
<dbReference type="SUPFAM" id="SSF88946">
    <property type="entry name" value="Sigma2 domain of RNA polymerase sigma factors"/>
    <property type="match status" value="1"/>
</dbReference>
<evidence type="ECO:0000313" key="8">
    <source>
        <dbReference type="Proteomes" id="UP001156691"/>
    </source>
</evidence>